<dbReference type="EMBL" id="JAGRRH010000014">
    <property type="protein sequence ID" value="KAG7359322.1"/>
    <property type="molecule type" value="Genomic_DNA"/>
</dbReference>
<dbReference type="AlphaFoldDB" id="A0A9K3PTQ4"/>
<evidence type="ECO:0000256" key="1">
    <source>
        <dbReference type="SAM" id="MobiDB-lite"/>
    </source>
</evidence>
<keyword evidence="4" id="KW-1185">Reference proteome</keyword>
<dbReference type="OrthoDB" id="47423at2759"/>
<accession>A0A9K3PTQ4</accession>
<gene>
    <name evidence="3" type="ORF">IV203_015911</name>
</gene>
<name>A0A9K3PTQ4_9STRA</name>
<dbReference type="Proteomes" id="UP000693970">
    <property type="component" value="Unassembled WGS sequence"/>
</dbReference>
<evidence type="ECO:0008006" key="5">
    <source>
        <dbReference type="Google" id="ProtNLM"/>
    </source>
</evidence>
<feature type="region of interest" description="Disordered" evidence="1">
    <location>
        <begin position="579"/>
        <end position="606"/>
    </location>
</feature>
<feature type="compositionally biased region" description="Basic and acidic residues" evidence="1">
    <location>
        <begin position="579"/>
        <end position="591"/>
    </location>
</feature>
<evidence type="ECO:0000313" key="4">
    <source>
        <dbReference type="Proteomes" id="UP000693970"/>
    </source>
</evidence>
<evidence type="ECO:0000313" key="3">
    <source>
        <dbReference type="EMBL" id="KAG7359322.1"/>
    </source>
</evidence>
<dbReference type="CDD" id="cd22265">
    <property type="entry name" value="UDM1_RNF168"/>
    <property type="match status" value="1"/>
</dbReference>
<reference evidence="3" key="2">
    <citation type="submission" date="2021-04" db="EMBL/GenBank/DDBJ databases">
        <authorList>
            <person name="Podell S."/>
        </authorList>
    </citation>
    <scope>NUCLEOTIDE SEQUENCE</scope>
    <source>
        <strain evidence="3">Hildebrandi</strain>
    </source>
</reference>
<organism evidence="3 4">
    <name type="scientific">Nitzschia inconspicua</name>
    <dbReference type="NCBI Taxonomy" id="303405"/>
    <lineage>
        <taxon>Eukaryota</taxon>
        <taxon>Sar</taxon>
        <taxon>Stramenopiles</taxon>
        <taxon>Ochrophyta</taxon>
        <taxon>Bacillariophyta</taxon>
        <taxon>Bacillariophyceae</taxon>
        <taxon>Bacillariophycidae</taxon>
        <taxon>Bacillariales</taxon>
        <taxon>Bacillariaceae</taxon>
        <taxon>Nitzschia</taxon>
    </lineage>
</organism>
<protein>
    <recommendedName>
        <fullName evidence="5">Sulfotransferase</fullName>
    </recommendedName>
</protein>
<comment type="caution">
    <text evidence="3">The sequence shown here is derived from an EMBL/GenBank/DDBJ whole genome shotgun (WGS) entry which is preliminary data.</text>
</comment>
<feature type="chain" id="PRO_5039941433" description="Sulfotransferase" evidence="2">
    <location>
        <begin position="31"/>
        <end position="606"/>
    </location>
</feature>
<keyword evidence="2" id="KW-0732">Signal</keyword>
<sequence>MAGTFSSTSHNTALVLSVVAFFVIVALRQGHENVYPILLQMREGALVMGETEKVRVVTMDKNSTDGIVTATLDDVAVSSLPPMDSNHVASSTEVVAVTPLHSRNKTKNNMTTTTTTTTTTTSTLMKEIPTSFTNGSLQVTPPRLILPPNQMEWIVERRNKRFDQWLNESLMDEETKQKHGHRRNSVVLNHAADKIEGPWLDFLVIGFAKCGTSTLMANLGQVAPMPVKDICTPPVDTLKLAYQDWPKQFINDDNRDTLVLRGSKCPRYIGTDLSFLQRYSQGLTKTKFIVGIRHPILWFQSFWRMLGGQDPYLRMRLCPCPPQQDGLRQCTITRKEPLIFDGWNRTKILLDHHNASTFESRRYGCKNECDGGLLFCMLRARFHIALAQLGKTNLDDQERQLLAPNDVDGGKALLNLNVSNHVFLYEQTTLRNDTVWQELADFLSLSHLSNVHYEGSKGRTLNKNICLPEYDYFRSVLMVYSYQLSRWMLEYFLPVAKDPSRPDVFVGDIERVEKIIATSYQQDPCNRLILQPLEANETRMPSNIKYILDPALKEGPMWIPSEEYIANLTMQEKILEEEKKAKAAQKEEEMRKRRKRNVTVAERPAR</sequence>
<evidence type="ECO:0000256" key="2">
    <source>
        <dbReference type="SAM" id="SignalP"/>
    </source>
</evidence>
<reference evidence="3" key="1">
    <citation type="journal article" date="2021" name="Sci. Rep.">
        <title>Diploid genomic architecture of Nitzschia inconspicua, an elite biomass production diatom.</title>
        <authorList>
            <person name="Oliver A."/>
            <person name="Podell S."/>
            <person name="Pinowska A."/>
            <person name="Traller J.C."/>
            <person name="Smith S.R."/>
            <person name="McClure R."/>
            <person name="Beliaev A."/>
            <person name="Bohutskyi P."/>
            <person name="Hill E.A."/>
            <person name="Rabines A."/>
            <person name="Zheng H."/>
            <person name="Allen L.Z."/>
            <person name="Kuo A."/>
            <person name="Grigoriev I.V."/>
            <person name="Allen A.E."/>
            <person name="Hazlebeck D."/>
            <person name="Allen E.E."/>
        </authorList>
    </citation>
    <scope>NUCLEOTIDE SEQUENCE</scope>
    <source>
        <strain evidence="3">Hildebrandi</strain>
    </source>
</reference>
<proteinExistence type="predicted"/>
<feature type="signal peptide" evidence="2">
    <location>
        <begin position="1"/>
        <end position="30"/>
    </location>
</feature>